<dbReference type="PANTHER" id="PTHR45973:SF9">
    <property type="entry name" value="LEUCINE-RICH REPEAT-CONTAINING PROTEIN 46"/>
    <property type="match status" value="1"/>
</dbReference>
<organism evidence="6 7">
    <name type="scientific">Cardiosporidium cionae</name>
    <dbReference type="NCBI Taxonomy" id="476202"/>
    <lineage>
        <taxon>Eukaryota</taxon>
        <taxon>Sar</taxon>
        <taxon>Alveolata</taxon>
        <taxon>Apicomplexa</taxon>
        <taxon>Aconoidasida</taxon>
        <taxon>Nephromycida</taxon>
        <taxon>Cardiosporidium</taxon>
    </lineage>
</organism>
<evidence type="ECO:0000313" key="7">
    <source>
        <dbReference type="Proteomes" id="UP000823046"/>
    </source>
</evidence>
<gene>
    <name evidence="6" type="ORF">IE077_003707</name>
</gene>
<accession>A0ABQ7J7P5</accession>
<comment type="subcellular location">
    <subcellularLocation>
        <location evidence="1">Cell projection</location>
        <location evidence="1">Cilium</location>
    </subcellularLocation>
</comment>
<evidence type="ECO:0000256" key="1">
    <source>
        <dbReference type="ARBA" id="ARBA00004138"/>
    </source>
</evidence>
<dbReference type="InterPro" id="IPR032675">
    <property type="entry name" value="LRR_dom_sf"/>
</dbReference>
<dbReference type="SUPFAM" id="SSF52058">
    <property type="entry name" value="L domain-like"/>
    <property type="match status" value="1"/>
</dbReference>
<name>A0ABQ7J7P5_9APIC</name>
<dbReference type="SMART" id="SM00365">
    <property type="entry name" value="LRR_SD22"/>
    <property type="match status" value="5"/>
</dbReference>
<reference evidence="6 7" key="1">
    <citation type="journal article" date="2020" name="bioRxiv">
        <title>Metabolic contributions of an alphaproteobacterial endosymbiont in the apicomplexan Cardiosporidium cionae.</title>
        <authorList>
            <person name="Hunter E.S."/>
            <person name="Paight C.J."/>
            <person name="Lane C.E."/>
        </authorList>
    </citation>
    <scope>NUCLEOTIDE SEQUENCE [LARGE SCALE GENOMIC DNA]</scope>
    <source>
        <strain evidence="6">ESH_2018</strain>
    </source>
</reference>
<evidence type="ECO:0000256" key="3">
    <source>
        <dbReference type="ARBA" id="ARBA00022737"/>
    </source>
</evidence>
<comment type="caution">
    <text evidence="6">The sequence shown here is derived from an EMBL/GenBank/DDBJ whole genome shotgun (WGS) entry which is preliminary data.</text>
</comment>
<dbReference type="EMBL" id="JADAQX010000520">
    <property type="protein sequence ID" value="KAF8820001.1"/>
    <property type="molecule type" value="Genomic_DNA"/>
</dbReference>
<dbReference type="PROSITE" id="PS51450">
    <property type="entry name" value="LRR"/>
    <property type="match status" value="2"/>
</dbReference>
<keyword evidence="3" id="KW-0677">Repeat</keyword>
<dbReference type="InterPro" id="IPR050576">
    <property type="entry name" value="Cilia_flagella_integrity"/>
</dbReference>
<keyword evidence="4" id="KW-0969">Cilium</keyword>
<sequence>MKMRITEDLIRRRSEHNEGLITDLEEISLHQFEIQKIETINKICKRLKILLLQNNIIEKIGNLRQLKDLQYLNLALNNISKIENLEKCEKLEKLDLTVNFIDAPDFDESIKNLRNNENLRDLYLTGNPCTENLSAALDSFATITCAFIRWEYYRSFVIDTLPALKQLDGKQILPSERITAKFDREKFTESLRKWQEHYNEKRKNPDGSLISFVV</sequence>
<keyword evidence="7" id="KW-1185">Reference proteome</keyword>
<dbReference type="Gene3D" id="3.80.10.10">
    <property type="entry name" value="Ribonuclease Inhibitor"/>
    <property type="match status" value="1"/>
</dbReference>
<keyword evidence="5" id="KW-0966">Cell projection</keyword>
<dbReference type="Proteomes" id="UP000823046">
    <property type="component" value="Unassembled WGS sequence"/>
</dbReference>
<evidence type="ECO:0000256" key="4">
    <source>
        <dbReference type="ARBA" id="ARBA00023069"/>
    </source>
</evidence>
<keyword evidence="2" id="KW-0433">Leucine-rich repeat</keyword>
<dbReference type="InterPro" id="IPR001611">
    <property type="entry name" value="Leu-rich_rpt"/>
</dbReference>
<evidence type="ECO:0000256" key="5">
    <source>
        <dbReference type="ARBA" id="ARBA00023273"/>
    </source>
</evidence>
<protein>
    <submittedName>
        <fullName evidence="6">Uncharacterized protein</fullName>
    </submittedName>
</protein>
<evidence type="ECO:0000313" key="6">
    <source>
        <dbReference type="EMBL" id="KAF8820001.1"/>
    </source>
</evidence>
<evidence type="ECO:0000256" key="2">
    <source>
        <dbReference type="ARBA" id="ARBA00022614"/>
    </source>
</evidence>
<dbReference type="PANTHER" id="PTHR45973">
    <property type="entry name" value="PROTEIN PHOSPHATASE 1 REGULATORY SUBUNIT SDS22-RELATED"/>
    <property type="match status" value="1"/>
</dbReference>
<proteinExistence type="predicted"/>